<feature type="signal peptide" evidence="13">
    <location>
        <begin position="1"/>
        <end position="24"/>
    </location>
</feature>
<evidence type="ECO:0000259" key="14">
    <source>
        <dbReference type="Pfam" id="PF01433"/>
    </source>
</evidence>
<dbReference type="OrthoDB" id="100605at2"/>
<dbReference type="EMBL" id="CAJA01000518">
    <property type="protein sequence ID" value="CCH75701.1"/>
    <property type="molecule type" value="Genomic_DNA"/>
</dbReference>
<feature type="chain" id="PRO_5038519749" description="Aminopeptidase N" evidence="13">
    <location>
        <begin position="25"/>
        <end position="475"/>
    </location>
</feature>
<evidence type="ECO:0000256" key="7">
    <source>
        <dbReference type="ARBA" id="ARBA00022723"/>
    </source>
</evidence>
<comment type="catalytic activity">
    <reaction evidence="1">
        <text>Release of an N-terminal amino acid, Xaa-|-Yaa- from a peptide, amide or arylamide. Xaa is preferably Ala, but may be most amino acids including Pro (slow action). When a terminal hydrophobic residue is followed by a prolyl residue, the two may be released as an intact Xaa-Pro dipeptide.</text>
        <dbReference type="EC" id="3.4.11.2"/>
    </reaction>
</comment>
<dbReference type="InterPro" id="IPR001930">
    <property type="entry name" value="Peptidase_M1"/>
</dbReference>
<evidence type="ECO:0000256" key="4">
    <source>
        <dbReference type="ARBA" id="ARBA00012564"/>
    </source>
</evidence>
<evidence type="ECO:0000256" key="8">
    <source>
        <dbReference type="ARBA" id="ARBA00022801"/>
    </source>
</evidence>
<evidence type="ECO:0000256" key="1">
    <source>
        <dbReference type="ARBA" id="ARBA00000098"/>
    </source>
</evidence>
<name>W6K339_9MICO</name>
<feature type="domain" description="Peptidase M1 membrane alanine aminopeptidase" evidence="14">
    <location>
        <begin position="326"/>
        <end position="462"/>
    </location>
</feature>
<comment type="cofactor">
    <cofactor evidence="2">
        <name>Zn(2+)</name>
        <dbReference type="ChEBI" id="CHEBI:29105"/>
    </cofactor>
</comment>
<evidence type="ECO:0000256" key="5">
    <source>
        <dbReference type="ARBA" id="ARBA00015611"/>
    </source>
</evidence>
<dbReference type="InterPro" id="IPR050344">
    <property type="entry name" value="Peptidase_M1_aminopeptidases"/>
</dbReference>
<gene>
    <name evidence="16" type="ORF">BN11_90016</name>
</gene>
<organism evidence="16 17">
    <name type="scientific">Nostocoides australiense Ben110</name>
    <dbReference type="NCBI Taxonomy" id="1193182"/>
    <lineage>
        <taxon>Bacteria</taxon>
        <taxon>Bacillati</taxon>
        <taxon>Actinomycetota</taxon>
        <taxon>Actinomycetes</taxon>
        <taxon>Micrococcales</taxon>
        <taxon>Intrasporangiaceae</taxon>
        <taxon>Nostocoides</taxon>
    </lineage>
</organism>
<protein>
    <recommendedName>
        <fullName evidence="5">Aminopeptidase N</fullName>
        <ecNumber evidence="4">3.4.11.2</ecNumber>
    </recommendedName>
    <alternativeName>
        <fullName evidence="11">Alanine aminopeptidase</fullName>
    </alternativeName>
    <alternativeName>
        <fullName evidence="12">Lysyl aminopeptidase</fullName>
    </alternativeName>
</protein>
<dbReference type="EC" id="3.4.11.2" evidence="4"/>
<keyword evidence="7" id="KW-0479">Metal-binding</keyword>
<keyword evidence="8" id="KW-0378">Hydrolase</keyword>
<dbReference type="GO" id="GO:0008270">
    <property type="term" value="F:zinc ion binding"/>
    <property type="evidence" value="ECO:0007669"/>
    <property type="project" value="InterPro"/>
</dbReference>
<evidence type="ECO:0000256" key="6">
    <source>
        <dbReference type="ARBA" id="ARBA00022670"/>
    </source>
</evidence>
<dbReference type="SUPFAM" id="SSF63737">
    <property type="entry name" value="Leukotriene A4 hydrolase N-terminal domain"/>
    <property type="match status" value="1"/>
</dbReference>
<keyword evidence="9" id="KW-0862">Zinc</keyword>
<dbReference type="InterPro" id="IPR014782">
    <property type="entry name" value="Peptidase_M1_dom"/>
</dbReference>
<evidence type="ECO:0000256" key="12">
    <source>
        <dbReference type="ARBA" id="ARBA00031533"/>
    </source>
</evidence>
<dbReference type="GO" id="GO:0016285">
    <property type="term" value="F:alanyl aminopeptidase activity"/>
    <property type="evidence" value="ECO:0007669"/>
    <property type="project" value="UniProtKB-EC"/>
</dbReference>
<dbReference type="Pfam" id="PF17900">
    <property type="entry name" value="Peptidase_M1_N"/>
    <property type="match status" value="1"/>
</dbReference>
<evidence type="ECO:0000313" key="16">
    <source>
        <dbReference type="EMBL" id="CCH75701.1"/>
    </source>
</evidence>
<proteinExistence type="inferred from homology"/>
<dbReference type="SUPFAM" id="SSF55486">
    <property type="entry name" value="Metalloproteases ('zincins'), catalytic domain"/>
    <property type="match status" value="1"/>
</dbReference>
<keyword evidence="10" id="KW-0482">Metalloprotease</keyword>
<dbReference type="PANTHER" id="PTHR11533">
    <property type="entry name" value="PROTEASE M1 ZINC METALLOPROTEASE"/>
    <property type="match status" value="1"/>
</dbReference>
<dbReference type="PANTHER" id="PTHR11533:SF297">
    <property type="entry name" value="AMINOPEPTIDASE N"/>
    <property type="match status" value="1"/>
</dbReference>
<keyword evidence="6" id="KW-0645">Protease</keyword>
<sequence length="475" mass="50000">MPRPHLTVSALALVGLLPTAPGLAAPAPAATPATAAVLRPGAPGAGDPYFPDMGNGGYDVSSYDIALAWNPATKAIAATTTIKAVATQGLSRFNLDLKGLVVQSVRVGGASAAYSRSGAQELVITPPKGIAKGASFTVAVTYKGVPTAINDPTLGRSGWVATADGAVALNQPFGAATYFPVNDTPRDKATYIHRITVPTGYQVIANGEPTAPMTSGGNTTYVWKMTSPMASELSSVAIGRYTVTTGTVAGTSIRSISAIAKSIDRTGAGARLNTATGAVVNWQRNRFGAYPFASTGGLVAPIGVGYALEVQGRPVYDQGSPTVSTGLLAHELAHQWFGNSVTPKQWKDIWLNEGFATYAEWLYDEAHGGPTAQQQFTAHYNSTSWKGKVADPGRDHIYDGLVYTRGALTLHALRNRIGTATFDKLLRTWAATYRGRNVTTADFIATAERVSGKNLDAFFQDWLYESGKPSLRSAQ</sequence>
<dbReference type="Proteomes" id="UP000035763">
    <property type="component" value="Unassembled WGS sequence"/>
</dbReference>
<evidence type="ECO:0000256" key="9">
    <source>
        <dbReference type="ARBA" id="ARBA00022833"/>
    </source>
</evidence>
<dbReference type="GO" id="GO:0008237">
    <property type="term" value="F:metallopeptidase activity"/>
    <property type="evidence" value="ECO:0007669"/>
    <property type="project" value="UniProtKB-KW"/>
</dbReference>
<dbReference type="InterPro" id="IPR045357">
    <property type="entry name" value="Aminopeptidase_N-like_N"/>
</dbReference>
<evidence type="ECO:0000313" key="17">
    <source>
        <dbReference type="Proteomes" id="UP000035763"/>
    </source>
</evidence>
<evidence type="ECO:0000256" key="10">
    <source>
        <dbReference type="ARBA" id="ARBA00023049"/>
    </source>
</evidence>
<evidence type="ECO:0000256" key="13">
    <source>
        <dbReference type="SAM" id="SignalP"/>
    </source>
</evidence>
<reference evidence="16 17" key="1">
    <citation type="journal article" date="2013" name="ISME J.">
        <title>A metabolic model for members of the genus Tetrasphaera involved in enhanced biological phosphorus removal.</title>
        <authorList>
            <person name="Kristiansen R."/>
            <person name="Nguyen H.T.T."/>
            <person name="Saunders A.M."/>
            <person name="Nielsen J.L."/>
            <person name="Wimmer R."/>
            <person name="Le V.Q."/>
            <person name="McIlroy S.J."/>
            <person name="Petrovski S."/>
            <person name="Seviour R.J."/>
            <person name="Calteau A."/>
            <person name="Nielsen K.L."/>
            <person name="Nielsen P.H."/>
        </authorList>
    </citation>
    <scope>NUCLEOTIDE SEQUENCE [LARGE SCALE GENOMIC DNA]</scope>
    <source>
        <strain evidence="16 17">Ben110</strain>
    </source>
</reference>
<dbReference type="GO" id="GO:0006508">
    <property type="term" value="P:proteolysis"/>
    <property type="evidence" value="ECO:0007669"/>
    <property type="project" value="UniProtKB-KW"/>
</dbReference>
<dbReference type="STRING" id="1193182.BN11_90016"/>
<dbReference type="Pfam" id="PF01433">
    <property type="entry name" value="Peptidase_M1"/>
    <property type="match status" value="1"/>
</dbReference>
<keyword evidence="13" id="KW-0732">Signal</keyword>
<dbReference type="AlphaFoldDB" id="W6K339"/>
<accession>W6K339</accession>
<evidence type="ECO:0000256" key="3">
    <source>
        <dbReference type="ARBA" id="ARBA00010136"/>
    </source>
</evidence>
<evidence type="ECO:0000259" key="15">
    <source>
        <dbReference type="Pfam" id="PF17900"/>
    </source>
</evidence>
<comment type="similarity">
    <text evidence="3">Belongs to the peptidase M1 family.</text>
</comment>
<dbReference type="InterPro" id="IPR027268">
    <property type="entry name" value="Peptidase_M4/M1_CTD_sf"/>
</dbReference>
<dbReference type="Gene3D" id="2.60.40.1730">
    <property type="entry name" value="tricorn interacting facor f3 domain"/>
    <property type="match status" value="1"/>
</dbReference>
<evidence type="ECO:0000256" key="11">
    <source>
        <dbReference type="ARBA" id="ARBA00029811"/>
    </source>
</evidence>
<comment type="caution">
    <text evidence="16">The sequence shown here is derived from an EMBL/GenBank/DDBJ whole genome shotgun (WGS) entry which is preliminary data.</text>
</comment>
<dbReference type="RefSeq" id="WP_048693464.1">
    <property type="nucleotide sequence ID" value="NZ_HG764815.1"/>
</dbReference>
<feature type="domain" description="Aminopeptidase N-like N-terminal" evidence="15">
    <location>
        <begin position="62"/>
        <end position="231"/>
    </location>
</feature>
<dbReference type="InterPro" id="IPR042097">
    <property type="entry name" value="Aminopeptidase_N-like_N_sf"/>
</dbReference>
<dbReference type="PRINTS" id="PR00756">
    <property type="entry name" value="ALADIPTASE"/>
</dbReference>
<dbReference type="Gene3D" id="1.10.390.10">
    <property type="entry name" value="Neutral Protease Domain 2"/>
    <property type="match status" value="1"/>
</dbReference>
<keyword evidence="17" id="KW-1185">Reference proteome</keyword>
<evidence type="ECO:0000256" key="2">
    <source>
        <dbReference type="ARBA" id="ARBA00001947"/>
    </source>
</evidence>
<dbReference type="CDD" id="cd09603">
    <property type="entry name" value="M1_APN_like"/>
    <property type="match status" value="1"/>
</dbReference>